<reference evidence="1 3" key="1">
    <citation type="journal article" date="2011" name="Nature">
        <title>The Medicago genome provides insight into the evolution of rhizobial symbioses.</title>
        <authorList>
            <person name="Young N.D."/>
            <person name="Debelle F."/>
            <person name="Oldroyd G.E."/>
            <person name="Geurts R."/>
            <person name="Cannon S.B."/>
            <person name="Udvardi M.K."/>
            <person name="Benedito V.A."/>
            <person name="Mayer K.F."/>
            <person name="Gouzy J."/>
            <person name="Schoof H."/>
            <person name="Van de Peer Y."/>
            <person name="Proost S."/>
            <person name="Cook D.R."/>
            <person name="Meyers B.C."/>
            <person name="Spannagl M."/>
            <person name="Cheung F."/>
            <person name="De Mita S."/>
            <person name="Krishnakumar V."/>
            <person name="Gundlach H."/>
            <person name="Zhou S."/>
            <person name="Mudge J."/>
            <person name="Bharti A.K."/>
            <person name="Murray J.D."/>
            <person name="Naoumkina M.A."/>
            <person name="Rosen B."/>
            <person name="Silverstein K.A."/>
            <person name="Tang H."/>
            <person name="Rombauts S."/>
            <person name="Zhao P.X."/>
            <person name="Zhou P."/>
            <person name="Barbe V."/>
            <person name="Bardou P."/>
            <person name="Bechner M."/>
            <person name="Bellec A."/>
            <person name="Berger A."/>
            <person name="Berges H."/>
            <person name="Bidwell S."/>
            <person name="Bisseling T."/>
            <person name="Choisne N."/>
            <person name="Couloux A."/>
            <person name="Denny R."/>
            <person name="Deshpande S."/>
            <person name="Dai X."/>
            <person name="Doyle J.J."/>
            <person name="Dudez A.M."/>
            <person name="Farmer A.D."/>
            <person name="Fouteau S."/>
            <person name="Franken C."/>
            <person name="Gibelin C."/>
            <person name="Gish J."/>
            <person name="Goldstein S."/>
            <person name="Gonzalez A.J."/>
            <person name="Green P.J."/>
            <person name="Hallab A."/>
            <person name="Hartog M."/>
            <person name="Hua A."/>
            <person name="Humphray S.J."/>
            <person name="Jeong D.H."/>
            <person name="Jing Y."/>
            <person name="Jocker A."/>
            <person name="Kenton S.M."/>
            <person name="Kim D.J."/>
            <person name="Klee K."/>
            <person name="Lai H."/>
            <person name="Lang C."/>
            <person name="Lin S."/>
            <person name="Macmil S.L."/>
            <person name="Magdelenat G."/>
            <person name="Matthews L."/>
            <person name="McCorrison J."/>
            <person name="Monaghan E.L."/>
            <person name="Mun J.H."/>
            <person name="Najar F.Z."/>
            <person name="Nicholson C."/>
            <person name="Noirot C."/>
            <person name="O'Bleness M."/>
            <person name="Paule C.R."/>
            <person name="Poulain J."/>
            <person name="Prion F."/>
            <person name="Qin B."/>
            <person name="Qu C."/>
            <person name="Retzel E.F."/>
            <person name="Riddle C."/>
            <person name="Sallet E."/>
            <person name="Samain S."/>
            <person name="Samson N."/>
            <person name="Sanders I."/>
            <person name="Saurat O."/>
            <person name="Scarpelli C."/>
            <person name="Schiex T."/>
            <person name="Segurens B."/>
            <person name="Severin A.J."/>
            <person name="Sherrier D.J."/>
            <person name="Shi R."/>
            <person name="Sims S."/>
            <person name="Singer S.R."/>
            <person name="Sinharoy S."/>
            <person name="Sterck L."/>
            <person name="Viollet A."/>
            <person name="Wang B.B."/>
            <person name="Wang K."/>
            <person name="Wang M."/>
            <person name="Wang X."/>
            <person name="Warfsmann J."/>
            <person name="Weissenbach J."/>
            <person name="White D.D."/>
            <person name="White J.D."/>
            <person name="Wiley G.B."/>
            <person name="Wincker P."/>
            <person name="Xing Y."/>
            <person name="Yang L."/>
            <person name="Yao Z."/>
            <person name="Ying F."/>
            <person name="Zhai J."/>
            <person name="Zhou L."/>
            <person name="Zuber A."/>
            <person name="Denarie J."/>
            <person name="Dixon R.A."/>
            <person name="May G.D."/>
            <person name="Schwartz D.C."/>
            <person name="Rogers J."/>
            <person name="Quetier F."/>
            <person name="Town C.D."/>
            <person name="Roe B.A."/>
        </authorList>
    </citation>
    <scope>NUCLEOTIDE SEQUENCE [LARGE SCALE GENOMIC DNA]</scope>
    <source>
        <strain evidence="1">A17</strain>
        <strain evidence="2 3">cv. Jemalong A17</strain>
    </source>
</reference>
<sequence>MTKVRNIGPQRAMNMNTMQRKGLGFTLSRCCTLIYIAVCLSKLPPLLDVGVLWRRSGGGGVSGAV</sequence>
<dbReference type="EnsemblPlants" id="KEH34231">
    <property type="protein sequence ID" value="KEH34231"/>
    <property type="gene ID" value="MTR_3g463430"/>
</dbReference>
<name>A0A072UXQ7_MEDTR</name>
<dbReference type="Proteomes" id="UP000002051">
    <property type="component" value="Chromosome 3"/>
</dbReference>
<gene>
    <name evidence="1" type="ordered locus">MTR_3g463430</name>
</gene>
<organism evidence="1 3">
    <name type="scientific">Medicago truncatula</name>
    <name type="common">Barrel medic</name>
    <name type="synonym">Medicago tribuloides</name>
    <dbReference type="NCBI Taxonomy" id="3880"/>
    <lineage>
        <taxon>Eukaryota</taxon>
        <taxon>Viridiplantae</taxon>
        <taxon>Streptophyta</taxon>
        <taxon>Embryophyta</taxon>
        <taxon>Tracheophyta</taxon>
        <taxon>Spermatophyta</taxon>
        <taxon>Magnoliopsida</taxon>
        <taxon>eudicotyledons</taxon>
        <taxon>Gunneridae</taxon>
        <taxon>Pentapetalae</taxon>
        <taxon>rosids</taxon>
        <taxon>fabids</taxon>
        <taxon>Fabales</taxon>
        <taxon>Fabaceae</taxon>
        <taxon>Papilionoideae</taxon>
        <taxon>50 kb inversion clade</taxon>
        <taxon>NPAAA clade</taxon>
        <taxon>Hologalegina</taxon>
        <taxon>IRL clade</taxon>
        <taxon>Trifolieae</taxon>
        <taxon>Medicago</taxon>
    </lineage>
</organism>
<dbReference type="AlphaFoldDB" id="A0A072UXQ7"/>
<reference evidence="1 3" key="2">
    <citation type="journal article" date="2014" name="BMC Genomics">
        <title>An improved genome release (version Mt4.0) for the model legume Medicago truncatula.</title>
        <authorList>
            <person name="Tang H."/>
            <person name="Krishnakumar V."/>
            <person name="Bidwell S."/>
            <person name="Rosen B."/>
            <person name="Chan A."/>
            <person name="Zhou S."/>
            <person name="Gentzbittel L."/>
            <person name="Childs K.L."/>
            <person name="Yandell M."/>
            <person name="Gundlach H."/>
            <person name="Mayer K.F."/>
            <person name="Schwartz D.C."/>
            <person name="Town C.D."/>
        </authorList>
    </citation>
    <scope>GENOME REANNOTATION</scope>
    <source>
        <strain evidence="1">A17</strain>
        <strain evidence="2 3">cv. Jemalong A17</strain>
    </source>
</reference>
<evidence type="ECO:0000313" key="3">
    <source>
        <dbReference type="Proteomes" id="UP000002051"/>
    </source>
</evidence>
<evidence type="ECO:0000313" key="2">
    <source>
        <dbReference type="EnsemblPlants" id="KEH34231"/>
    </source>
</evidence>
<accession>A0A072UXQ7</accession>
<protein>
    <submittedName>
        <fullName evidence="1">Transmembrane protein, putative</fullName>
    </submittedName>
</protein>
<keyword evidence="3" id="KW-1185">Reference proteome</keyword>
<dbReference type="HOGENOM" id="CLU_2853057_0_0_1"/>
<evidence type="ECO:0000313" key="1">
    <source>
        <dbReference type="EMBL" id="KEH34231.1"/>
    </source>
</evidence>
<keyword evidence="1" id="KW-0812">Transmembrane</keyword>
<keyword evidence="1" id="KW-0472">Membrane</keyword>
<proteinExistence type="predicted"/>
<reference evidence="2" key="3">
    <citation type="submission" date="2015-04" db="UniProtKB">
        <authorList>
            <consortium name="EnsemblPlants"/>
        </authorList>
    </citation>
    <scope>IDENTIFICATION</scope>
    <source>
        <strain evidence="2">cv. Jemalong A17</strain>
    </source>
</reference>
<dbReference type="EMBL" id="CM001219">
    <property type="protein sequence ID" value="KEH34231.1"/>
    <property type="molecule type" value="Genomic_DNA"/>
</dbReference>